<keyword evidence="6" id="KW-0443">Lipid metabolism</keyword>
<keyword evidence="4" id="KW-0276">Fatty acid metabolism</keyword>
<evidence type="ECO:0000256" key="7">
    <source>
        <dbReference type="ARBA" id="ARBA00023160"/>
    </source>
</evidence>
<dbReference type="RefSeq" id="WP_092479135.1">
    <property type="nucleotide sequence ID" value="NZ_CP126128.1"/>
</dbReference>
<name>A0A1I5UPS4_9LACT</name>
<keyword evidence="7" id="KW-0275">Fatty acid biosynthesis</keyword>
<dbReference type="SUPFAM" id="SSF54637">
    <property type="entry name" value="Thioesterase/thiol ester dehydrase-isomerase"/>
    <property type="match status" value="2"/>
</dbReference>
<keyword evidence="5" id="KW-0809">Transit peptide</keyword>
<dbReference type="AlphaFoldDB" id="A0A1I5UPS4"/>
<evidence type="ECO:0000259" key="8">
    <source>
        <dbReference type="Pfam" id="PF01643"/>
    </source>
</evidence>
<dbReference type="OrthoDB" id="9801517at2"/>
<dbReference type="STRING" id="82801.SAMN04488506_0120"/>
<comment type="similarity">
    <text evidence="1">Belongs to the acyl-ACP thioesterase family.</text>
</comment>
<evidence type="ECO:0000256" key="4">
    <source>
        <dbReference type="ARBA" id="ARBA00022832"/>
    </source>
</evidence>
<accession>A0A1I5UPS4</accession>
<dbReference type="PANTHER" id="PTHR31727:SF6">
    <property type="entry name" value="OLEOYL-ACYL CARRIER PROTEIN THIOESTERASE 1, CHLOROPLASTIC"/>
    <property type="match status" value="1"/>
</dbReference>
<feature type="domain" description="Acyl-ACP thioesterase N-terminal hotdog" evidence="8">
    <location>
        <begin position="3"/>
        <end position="132"/>
    </location>
</feature>
<dbReference type="Gene3D" id="3.10.129.10">
    <property type="entry name" value="Hotdog Thioesterase"/>
    <property type="match status" value="1"/>
</dbReference>
<feature type="domain" description="Acyl-ACP thioesterase-like C-terminal" evidence="9">
    <location>
        <begin position="151"/>
        <end position="247"/>
    </location>
</feature>
<evidence type="ECO:0000256" key="3">
    <source>
        <dbReference type="ARBA" id="ARBA00022801"/>
    </source>
</evidence>
<sequence>MSGKIYQAKHLVKYYECDTTKKMTLPMLVNIMVHTSGEQSHLLGVSDEVVNERGLSWIILQYEMKFNRMPEFAEEITITTQAISYNKLFCYREFKVYGADGKECATAMTTFALIDTEKRKMSRIPDDLVEPYEAPFDKKLVRTPKPEKVGEDASSTEYRVRFLDIDRNQHVNNSKYFEWAIDALEYDFLIQYEFDAVNIKFEKEVHYGNMISSEFSRTELEDGKVLTAHRIRTDETVNCELSVVWRKR</sequence>
<protein>
    <submittedName>
        <fullName evidence="10">Medium-chain acyl-[acyl-carrier-protein] hydrolase</fullName>
    </submittedName>
</protein>
<evidence type="ECO:0000313" key="10">
    <source>
        <dbReference type="EMBL" id="SFP97232.1"/>
    </source>
</evidence>
<proteinExistence type="inferred from homology"/>
<dbReference type="GO" id="GO:0016297">
    <property type="term" value="F:fatty acyl-[ACP] hydrolase activity"/>
    <property type="evidence" value="ECO:0007669"/>
    <property type="project" value="InterPro"/>
</dbReference>
<keyword evidence="2" id="KW-0444">Lipid biosynthesis</keyword>
<dbReference type="PANTHER" id="PTHR31727">
    <property type="entry name" value="OLEOYL-ACYL CARRIER PROTEIN THIOESTERASE 1, CHLOROPLASTIC"/>
    <property type="match status" value="1"/>
</dbReference>
<reference evidence="10 11" key="1">
    <citation type="submission" date="2016-10" db="EMBL/GenBank/DDBJ databases">
        <authorList>
            <person name="de Groot N.N."/>
        </authorList>
    </citation>
    <scope>NUCLEOTIDE SEQUENCE [LARGE SCALE GENOMIC DNA]</scope>
    <source>
        <strain evidence="10 11">DSM 20581</strain>
    </source>
</reference>
<evidence type="ECO:0000256" key="6">
    <source>
        <dbReference type="ARBA" id="ARBA00023098"/>
    </source>
</evidence>
<dbReference type="Proteomes" id="UP000199136">
    <property type="component" value="Unassembled WGS sequence"/>
</dbReference>
<evidence type="ECO:0000313" key="11">
    <source>
        <dbReference type="Proteomes" id="UP000199136"/>
    </source>
</evidence>
<dbReference type="InterPro" id="IPR049427">
    <property type="entry name" value="Acyl-ACP_TE_C"/>
</dbReference>
<keyword evidence="11" id="KW-1185">Reference proteome</keyword>
<organism evidence="10 11">
    <name type="scientific">Desemzia incerta</name>
    <dbReference type="NCBI Taxonomy" id="82801"/>
    <lineage>
        <taxon>Bacteria</taxon>
        <taxon>Bacillati</taxon>
        <taxon>Bacillota</taxon>
        <taxon>Bacilli</taxon>
        <taxon>Lactobacillales</taxon>
        <taxon>Carnobacteriaceae</taxon>
        <taxon>Desemzia</taxon>
    </lineage>
</organism>
<dbReference type="InterPro" id="IPR029069">
    <property type="entry name" value="HotDog_dom_sf"/>
</dbReference>
<evidence type="ECO:0000256" key="1">
    <source>
        <dbReference type="ARBA" id="ARBA00006500"/>
    </source>
</evidence>
<dbReference type="InterPro" id="IPR045023">
    <property type="entry name" value="FATA/B"/>
</dbReference>
<evidence type="ECO:0000259" key="9">
    <source>
        <dbReference type="Pfam" id="PF20791"/>
    </source>
</evidence>
<evidence type="ECO:0000256" key="5">
    <source>
        <dbReference type="ARBA" id="ARBA00022946"/>
    </source>
</evidence>
<dbReference type="InterPro" id="IPR002864">
    <property type="entry name" value="Acyl-ACP_thioesterase_NHD"/>
</dbReference>
<dbReference type="GO" id="GO:0000036">
    <property type="term" value="F:acyl carrier activity"/>
    <property type="evidence" value="ECO:0007669"/>
    <property type="project" value="TreeGrafter"/>
</dbReference>
<dbReference type="CDD" id="cd00586">
    <property type="entry name" value="4HBT"/>
    <property type="match status" value="1"/>
</dbReference>
<gene>
    <name evidence="10" type="ORF">SAMN04488506_0120</name>
</gene>
<dbReference type="Pfam" id="PF20791">
    <property type="entry name" value="Acyl-ACP_TE_C"/>
    <property type="match status" value="1"/>
</dbReference>
<keyword evidence="3 10" id="KW-0378">Hydrolase</keyword>
<evidence type="ECO:0000256" key="2">
    <source>
        <dbReference type="ARBA" id="ARBA00022516"/>
    </source>
</evidence>
<dbReference type="EMBL" id="FOXW01000001">
    <property type="protein sequence ID" value="SFP97232.1"/>
    <property type="molecule type" value="Genomic_DNA"/>
</dbReference>
<dbReference type="Pfam" id="PF01643">
    <property type="entry name" value="Acyl-ACP_TE"/>
    <property type="match status" value="1"/>
</dbReference>